<keyword evidence="2" id="KW-0539">Nucleus</keyword>
<sequence>MGLAFLHLYSYIIVVDLPVSSHWVRDPGRAMPERQISWKQGFSLSRKPEKRPTVRRKRRQRIEFVLEQPQTSLQYQRRPRSSPTAGVLLQPTRLPDDLPGDSAFPVDTQREHLQCEDAIENEPLLGPSSGTLVDEFWADFEASPGFVELNDTGQLCQGSVNSFENFPNEIPLSAAHRAEEEATFHSEFDGAGSLAPYRSCSPSFTPYLSIIECNTLLERFRPILTRYNAEFCTIPLTLRLRINPFRYRDDLDPEPKFLMHAVMALAGHHLNSPSALSHRHASLHLLRQSLGVYNDAETMYSVLDTIIILFSLDETQSMLGNWSTHLKGAYALLEACGGIKGISLSSRVETQIGILTWWDAITSLLSREDCVFPYTYFEAVEANQPKREWDFFGLCGCPTSLARIVMRVARLGAQMRSMSSPPYSEHDEAVITDIEKSLEDWLHAPAVNGSWDEEYVHRDLDAMHCSEAWRNGILLYVFRVFRWKPGNSVPFHVLYRARTVVDHVVSCRDGDMISRQALLPLFLAGCELRDESTRRKIVDLCKEWDERTRYHMFRATIPLLEEVWAAQAERGFDNVWWGRWWTDGTCLRIILLK</sequence>
<evidence type="ECO:0000313" key="6">
    <source>
        <dbReference type="Proteomes" id="UP000616885"/>
    </source>
</evidence>
<protein>
    <recommendedName>
        <fullName evidence="7">Fungal-specific transcription factor domain-containing protein</fullName>
    </recommendedName>
</protein>
<evidence type="ECO:0000256" key="1">
    <source>
        <dbReference type="ARBA" id="ARBA00004123"/>
    </source>
</evidence>
<keyword evidence="4" id="KW-0732">Signal</keyword>
<comment type="subcellular location">
    <subcellularLocation>
        <location evidence="1">Nucleus</location>
    </subcellularLocation>
</comment>
<dbReference type="EMBL" id="JADCTT010000005">
    <property type="protein sequence ID" value="KAF9751449.1"/>
    <property type="molecule type" value="Genomic_DNA"/>
</dbReference>
<dbReference type="GO" id="GO:0045944">
    <property type="term" value="P:positive regulation of transcription by RNA polymerase II"/>
    <property type="evidence" value="ECO:0007669"/>
    <property type="project" value="TreeGrafter"/>
</dbReference>
<evidence type="ECO:0000256" key="3">
    <source>
        <dbReference type="SAM" id="MobiDB-lite"/>
    </source>
</evidence>
<feature type="signal peptide" evidence="4">
    <location>
        <begin position="1"/>
        <end position="21"/>
    </location>
</feature>
<proteinExistence type="predicted"/>
<evidence type="ECO:0008006" key="7">
    <source>
        <dbReference type="Google" id="ProtNLM"/>
    </source>
</evidence>
<gene>
    <name evidence="5" type="ORF">IM811_013243</name>
</gene>
<reference evidence="5" key="1">
    <citation type="submission" date="2020-10" db="EMBL/GenBank/DDBJ databases">
        <title>High-Quality Genome Resource of Clonostachys rosea strain S41 by Oxford Nanopore Long-Read Sequencing.</title>
        <authorList>
            <person name="Wang H."/>
        </authorList>
    </citation>
    <scope>NUCLEOTIDE SEQUENCE</scope>
    <source>
        <strain evidence="5">S41</strain>
    </source>
</reference>
<dbReference type="GO" id="GO:0003700">
    <property type="term" value="F:DNA-binding transcription factor activity"/>
    <property type="evidence" value="ECO:0007669"/>
    <property type="project" value="TreeGrafter"/>
</dbReference>
<feature type="region of interest" description="Disordered" evidence="3">
    <location>
        <begin position="71"/>
        <end position="94"/>
    </location>
</feature>
<dbReference type="GO" id="GO:0005634">
    <property type="term" value="C:nucleus"/>
    <property type="evidence" value="ECO:0007669"/>
    <property type="project" value="UniProtKB-SubCell"/>
</dbReference>
<evidence type="ECO:0000313" key="5">
    <source>
        <dbReference type="EMBL" id="KAF9751449.1"/>
    </source>
</evidence>
<evidence type="ECO:0000256" key="4">
    <source>
        <dbReference type="SAM" id="SignalP"/>
    </source>
</evidence>
<evidence type="ECO:0000256" key="2">
    <source>
        <dbReference type="ARBA" id="ARBA00023242"/>
    </source>
</evidence>
<comment type="caution">
    <text evidence="5">The sequence shown here is derived from an EMBL/GenBank/DDBJ whole genome shotgun (WGS) entry which is preliminary data.</text>
</comment>
<name>A0A8H7TNX2_BIOOC</name>
<dbReference type="AlphaFoldDB" id="A0A8H7TNX2"/>
<dbReference type="PANTHER" id="PTHR37534:SF51">
    <property type="entry name" value="ACRIFLAVINE SENSITIVITY CONTROL PROTEIN ACR-2"/>
    <property type="match status" value="1"/>
</dbReference>
<dbReference type="PANTHER" id="PTHR37534">
    <property type="entry name" value="TRANSCRIPTIONAL ACTIVATOR PROTEIN UGA3"/>
    <property type="match status" value="1"/>
</dbReference>
<dbReference type="InterPro" id="IPR021858">
    <property type="entry name" value="Fun_TF"/>
</dbReference>
<organism evidence="5 6">
    <name type="scientific">Bionectria ochroleuca</name>
    <name type="common">Gliocladium roseum</name>
    <dbReference type="NCBI Taxonomy" id="29856"/>
    <lineage>
        <taxon>Eukaryota</taxon>
        <taxon>Fungi</taxon>
        <taxon>Dikarya</taxon>
        <taxon>Ascomycota</taxon>
        <taxon>Pezizomycotina</taxon>
        <taxon>Sordariomycetes</taxon>
        <taxon>Hypocreomycetidae</taxon>
        <taxon>Hypocreales</taxon>
        <taxon>Bionectriaceae</taxon>
        <taxon>Clonostachys</taxon>
    </lineage>
</organism>
<dbReference type="Proteomes" id="UP000616885">
    <property type="component" value="Unassembled WGS sequence"/>
</dbReference>
<accession>A0A8H7TNX2</accession>
<dbReference type="Pfam" id="PF11951">
    <property type="entry name" value="Fungal_trans_2"/>
    <property type="match status" value="1"/>
</dbReference>
<feature type="chain" id="PRO_5034324417" description="Fungal-specific transcription factor domain-containing protein" evidence="4">
    <location>
        <begin position="22"/>
        <end position="593"/>
    </location>
</feature>
<dbReference type="GO" id="GO:0000976">
    <property type="term" value="F:transcription cis-regulatory region binding"/>
    <property type="evidence" value="ECO:0007669"/>
    <property type="project" value="TreeGrafter"/>
</dbReference>